<gene>
    <name evidence="2" type="ORF">S01H1_19161</name>
</gene>
<organism evidence="2">
    <name type="scientific">marine sediment metagenome</name>
    <dbReference type="NCBI Taxonomy" id="412755"/>
    <lineage>
        <taxon>unclassified sequences</taxon>
        <taxon>metagenomes</taxon>
        <taxon>ecological metagenomes</taxon>
    </lineage>
</organism>
<dbReference type="AlphaFoldDB" id="X0UUQ2"/>
<dbReference type="GO" id="GO:0016020">
    <property type="term" value="C:membrane"/>
    <property type="evidence" value="ECO:0007669"/>
    <property type="project" value="TreeGrafter"/>
</dbReference>
<name>X0UUQ2_9ZZZZ</name>
<proteinExistence type="predicted"/>
<dbReference type="PANTHER" id="PTHR10628:SF30">
    <property type="entry name" value="EXO-ALPHA-SIALIDASE"/>
    <property type="match status" value="1"/>
</dbReference>
<dbReference type="GO" id="GO:0004308">
    <property type="term" value="F:exo-alpha-sialidase activity"/>
    <property type="evidence" value="ECO:0007669"/>
    <property type="project" value="InterPro"/>
</dbReference>
<dbReference type="PANTHER" id="PTHR10628">
    <property type="entry name" value="SIALIDASE"/>
    <property type="match status" value="1"/>
</dbReference>
<evidence type="ECO:0000313" key="2">
    <source>
        <dbReference type="EMBL" id="GAF92195.1"/>
    </source>
</evidence>
<comment type="caution">
    <text evidence="2">The sequence shown here is derived from an EMBL/GenBank/DDBJ whole genome shotgun (WGS) entry which is preliminary data.</text>
</comment>
<dbReference type="Gene3D" id="2.120.10.10">
    <property type="match status" value="1"/>
</dbReference>
<dbReference type="InterPro" id="IPR036278">
    <property type="entry name" value="Sialidase_sf"/>
</dbReference>
<dbReference type="GO" id="GO:0009313">
    <property type="term" value="P:oligosaccharide catabolic process"/>
    <property type="evidence" value="ECO:0007669"/>
    <property type="project" value="TreeGrafter"/>
</dbReference>
<feature type="non-terminal residue" evidence="2">
    <location>
        <position position="1"/>
    </location>
</feature>
<sequence length="266" mass="29988">YNGRPSGRLIAEGKDTRTVWITKSTDDGATWAEPKEITQDVKDSCWTWYATGPGHGIQLKNGSMVIPCNHTVGKNFNERHPCHSHIVYSEDHGASWKIGGIVDEGTNESTVVQTGDGSLYINSRNVNHSKEYKGSIKRAYAWSQDNGITFSKLERDETLVEPICQASLVRFTDSAHYEKNRILFSNPANGEKHKREKLTVRISYDECQTWTVSKLLNEGPSAYSDITIAPDMTICCLYERGKKFYSEKLTLARFNLQWLSDGADKL</sequence>
<dbReference type="CDD" id="cd15482">
    <property type="entry name" value="Sialidase_non-viral"/>
    <property type="match status" value="1"/>
</dbReference>
<dbReference type="GO" id="GO:0005737">
    <property type="term" value="C:cytoplasm"/>
    <property type="evidence" value="ECO:0007669"/>
    <property type="project" value="TreeGrafter"/>
</dbReference>
<dbReference type="SUPFAM" id="SSF50939">
    <property type="entry name" value="Sialidases"/>
    <property type="match status" value="1"/>
</dbReference>
<dbReference type="EMBL" id="BARS01010315">
    <property type="protein sequence ID" value="GAF92195.1"/>
    <property type="molecule type" value="Genomic_DNA"/>
</dbReference>
<reference evidence="2" key="1">
    <citation type="journal article" date="2014" name="Front. Microbiol.">
        <title>High frequency of phylogenetically diverse reductive dehalogenase-homologous genes in deep subseafloor sedimentary metagenomes.</title>
        <authorList>
            <person name="Kawai M."/>
            <person name="Futagami T."/>
            <person name="Toyoda A."/>
            <person name="Takaki Y."/>
            <person name="Nishi S."/>
            <person name="Hori S."/>
            <person name="Arai W."/>
            <person name="Tsubouchi T."/>
            <person name="Morono Y."/>
            <person name="Uchiyama I."/>
            <person name="Ito T."/>
            <person name="Fujiyama A."/>
            <person name="Inagaki F."/>
            <person name="Takami H."/>
        </authorList>
    </citation>
    <scope>NUCLEOTIDE SEQUENCE</scope>
    <source>
        <strain evidence="2">Expedition CK06-06</strain>
    </source>
</reference>
<protein>
    <recommendedName>
        <fullName evidence="1">Sialidase domain-containing protein</fullName>
    </recommendedName>
</protein>
<dbReference type="Pfam" id="PF13088">
    <property type="entry name" value="BNR_2"/>
    <property type="match status" value="1"/>
</dbReference>
<feature type="domain" description="Sialidase" evidence="1">
    <location>
        <begin position="17"/>
        <end position="231"/>
    </location>
</feature>
<evidence type="ECO:0000259" key="1">
    <source>
        <dbReference type="Pfam" id="PF13088"/>
    </source>
</evidence>
<accession>X0UUQ2</accession>
<dbReference type="InterPro" id="IPR026856">
    <property type="entry name" value="Sialidase_fam"/>
</dbReference>
<dbReference type="InterPro" id="IPR011040">
    <property type="entry name" value="Sialidase"/>
</dbReference>
<dbReference type="GO" id="GO:0006689">
    <property type="term" value="P:ganglioside catabolic process"/>
    <property type="evidence" value="ECO:0007669"/>
    <property type="project" value="TreeGrafter"/>
</dbReference>